<gene>
    <name evidence="5" type="ORF">H8S34_06120</name>
</gene>
<keyword evidence="3" id="KW-0804">Transcription</keyword>
<comment type="caution">
    <text evidence="5">The sequence shown here is derived from an EMBL/GenBank/DDBJ whole genome shotgun (WGS) entry which is preliminary data.</text>
</comment>
<proteinExistence type="predicted"/>
<dbReference type="EMBL" id="JACOPR010000003">
    <property type="protein sequence ID" value="MBC5730408.1"/>
    <property type="molecule type" value="Genomic_DNA"/>
</dbReference>
<dbReference type="InterPro" id="IPR000524">
    <property type="entry name" value="Tscrpt_reg_HTH_GntR"/>
</dbReference>
<dbReference type="PROSITE" id="PS50949">
    <property type="entry name" value="HTH_GNTR"/>
    <property type="match status" value="1"/>
</dbReference>
<dbReference type="CDD" id="cd07377">
    <property type="entry name" value="WHTH_GntR"/>
    <property type="match status" value="1"/>
</dbReference>
<evidence type="ECO:0000256" key="3">
    <source>
        <dbReference type="ARBA" id="ARBA00023163"/>
    </source>
</evidence>
<keyword evidence="6" id="KW-1185">Reference proteome</keyword>
<evidence type="ECO:0000259" key="4">
    <source>
        <dbReference type="PROSITE" id="PS50949"/>
    </source>
</evidence>
<sequence length="117" mass="13558">MQFSTSSPIYLQVMDCIKREIISGRRRPGDRVESVRTLAAFYGINLNTMQRACSELEREGVLVTRRGVGSFVTEDQERIHRLREHMADELVEHFRREMAALGFTEEEMTLRLRGGKP</sequence>
<name>A0ABR7HSB3_9FIRM</name>
<keyword evidence="2" id="KW-0238">DNA-binding</keyword>
<dbReference type="SUPFAM" id="SSF46785">
    <property type="entry name" value="Winged helix' DNA-binding domain"/>
    <property type="match status" value="1"/>
</dbReference>
<organism evidence="5 6">
    <name type="scientific">Pseudoflavonifractor hominis</name>
    <dbReference type="NCBI Taxonomy" id="2763059"/>
    <lineage>
        <taxon>Bacteria</taxon>
        <taxon>Bacillati</taxon>
        <taxon>Bacillota</taxon>
        <taxon>Clostridia</taxon>
        <taxon>Eubacteriales</taxon>
        <taxon>Oscillospiraceae</taxon>
        <taxon>Pseudoflavonifractor</taxon>
    </lineage>
</organism>
<dbReference type="Proteomes" id="UP000660021">
    <property type="component" value="Unassembled WGS sequence"/>
</dbReference>
<dbReference type="InterPro" id="IPR036388">
    <property type="entry name" value="WH-like_DNA-bd_sf"/>
</dbReference>
<dbReference type="InterPro" id="IPR036390">
    <property type="entry name" value="WH_DNA-bd_sf"/>
</dbReference>
<dbReference type="PANTHER" id="PTHR38445">
    <property type="entry name" value="HTH-TYPE TRANSCRIPTIONAL REPRESSOR YTRA"/>
    <property type="match status" value="1"/>
</dbReference>
<dbReference type="SMART" id="SM00345">
    <property type="entry name" value="HTH_GNTR"/>
    <property type="match status" value="1"/>
</dbReference>
<dbReference type="Pfam" id="PF00392">
    <property type="entry name" value="GntR"/>
    <property type="match status" value="1"/>
</dbReference>
<feature type="domain" description="HTH gntR-type" evidence="4">
    <location>
        <begin position="7"/>
        <end position="75"/>
    </location>
</feature>
<dbReference type="RefSeq" id="WP_101691135.1">
    <property type="nucleotide sequence ID" value="NZ_JACOPR010000003.1"/>
</dbReference>
<evidence type="ECO:0000313" key="6">
    <source>
        <dbReference type="Proteomes" id="UP000660021"/>
    </source>
</evidence>
<evidence type="ECO:0000313" key="5">
    <source>
        <dbReference type="EMBL" id="MBC5730408.1"/>
    </source>
</evidence>
<reference evidence="5 6" key="1">
    <citation type="submission" date="2020-08" db="EMBL/GenBank/DDBJ databases">
        <title>Genome public.</title>
        <authorList>
            <person name="Liu C."/>
            <person name="Sun Q."/>
        </authorList>
    </citation>
    <scope>NUCLEOTIDE SEQUENCE [LARGE SCALE GENOMIC DNA]</scope>
    <source>
        <strain evidence="5 6">New-38</strain>
    </source>
</reference>
<dbReference type="Gene3D" id="1.10.10.10">
    <property type="entry name" value="Winged helix-like DNA-binding domain superfamily/Winged helix DNA-binding domain"/>
    <property type="match status" value="1"/>
</dbReference>
<dbReference type="PANTHER" id="PTHR38445:SF6">
    <property type="entry name" value="GNTR-FAMILY TRANSCRIPTIONAL REGULATOR"/>
    <property type="match status" value="1"/>
</dbReference>
<evidence type="ECO:0000256" key="2">
    <source>
        <dbReference type="ARBA" id="ARBA00023125"/>
    </source>
</evidence>
<evidence type="ECO:0000256" key="1">
    <source>
        <dbReference type="ARBA" id="ARBA00023015"/>
    </source>
</evidence>
<keyword evidence="1" id="KW-0805">Transcription regulation</keyword>
<accession>A0ABR7HSB3</accession>
<protein>
    <submittedName>
        <fullName evidence="5">GntR family transcriptional regulator</fullName>
    </submittedName>
</protein>